<dbReference type="GeneID" id="5471568"/>
<evidence type="ECO:0000313" key="2">
    <source>
        <dbReference type="EMBL" id="EDL42564.1"/>
    </source>
</evidence>
<dbReference type="VEuPathDB" id="PlasmoDB:PVX_180275"/>
<proteinExistence type="predicted"/>
<dbReference type="RefSeq" id="XP_001612357.1">
    <property type="nucleotide sequence ID" value="XM_001612307.1"/>
</dbReference>
<name>A5KDK5_PLAVS</name>
<sequence>VIIFIDEIINVICLYIHIYIIISVFLQYRFIQNSNFYKIYNEFGWICNHHNYLDKGDSCYNVLSNGLSGSDVVTNLLKELYSNLYRIYYTIEDKKNDYFDENRDIVKKMGCIYLKYWLYDQITSKGFNGLQIINLFEEFNKHVQGKIQGISKDYCKFNQLSLDQIKKIKKVYALNSILHESDKNPETCVNNHCKYMDYFEEALTEFINSIKKCADNPLEKEYCDEFEDFLKICTGG</sequence>
<accession>A5KDK5</accession>
<keyword evidence="1" id="KW-1133">Transmembrane helix</keyword>
<dbReference type="AlphaFoldDB" id="A5KDK5"/>
<gene>
    <name evidence="2" type="ORF">PVX_180275</name>
</gene>
<keyword evidence="1" id="KW-0812">Transmembrane</keyword>
<dbReference type="KEGG" id="pvx:PVX_180275"/>
<comment type="caution">
    <text evidence="2">The sequence shown here is derived from an EMBL/GenBank/DDBJ whole genome shotgun (WGS) entry which is preliminary data.</text>
</comment>
<feature type="transmembrane region" description="Helical" evidence="1">
    <location>
        <begin position="12"/>
        <end position="31"/>
    </location>
</feature>
<dbReference type="InterPro" id="IPR008780">
    <property type="entry name" value="Plasmodium_Vir"/>
</dbReference>
<feature type="non-terminal residue" evidence="2">
    <location>
        <position position="1"/>
    </location>
</feature>
<dbReference type="Pfam" id="PF05795">
    <property type="entry name" value="Plasmodium_Vir"/>
    <property type="match status" value="1"/>
</dbReference>
<dbReference type="Proteomes" id="UP000008333">
    <property type="component" value="Unassembled WGS sequence"/>
</dbReference>
<keyword evidence="3" id="KW-1185">Reference proteome</keyword>
<keyword evidence="1" id="KW-0472">Membrane</keyword>
<organism evidence="2 3">
    <name type="scientific">Plasmodium vivax (strain Salvador I)</name>
    <dbReference type="NCBI Taxonomy" id="126793"/>
    <lineage>
        <taxon>Eukaryota</taxon>
        <taxon>Sar</taxon>
        <taxon>Alveolata</taxon>
        <taxon>Apicomplexa</taxon>
        <taxon>Aconoidasida</taxon>
        <taxon>Haemosporida</taxon>
        <taxon>Plasmodiidae</taxon>
        <taxon>Plasmodium</taxon>
        <taxon>Plasmodium (Plasmodium)</taxon>
    </lineage>
</organism>
<reference evidence="2 3" key="1">
    <citation type="journal article" date="2008" name="Nature">
        <title>Comparative genomics of the neglected human malaria parasite Plasmodium vivax.</title>
        <authorList>
            <person name="Carlton J.M."/>
            <person name="Adams J.H."/>
            <person name="Silva J.C."/>
            <person name="Bidwell S.L."/>
            <person name="Lorenzi H."/>
            <person name="Caler E."/>
            <person name="Crabtree J."/>
            <person name="Angiuoli S.V."/>
            <person name="Merino E.F."/>
            <person name="Amedeo P."/>
            <person name="Cheng Q."/>
            <person name="Coulson R.M."/>
            <person name="Crabb B.S."/>
            <person name="Del Portillo H.A."/>
            <person name="Essien K."/>
            <person name="Feldblyum T.V."/>
            <person name="Fernandez-Becerra C."/>
            <person name="Gilson P.R."/>
            <person name="Gueye A.H."/>
            <person name="Guo X."/>
            <person name="Kang'a S."/>
            <person name="Kooij T.W."/>
            <person name="Korsinczky M."/>
            <person name="Meyer E.V."/>
            <person name="Nene V."/>
            <person name="Paulsen I."/>
            <person name="White O."/>
            <person name="Ralph S.A."/>
            <person name="Ren Q."/>
            <person name="Sargeant T.J."/>
            <person name="Salzberg S.L."/>
            <person name="Stoeckert C.J."/>
            <person name="Sullivan S.A."/>
            <person name="Yamamoto M.M."/>
            <person name="Hoffman S.L."/>
            <person name="Wortman J.R."/>
            <person name="Gardner M.J."/>
            <person name="Galinski M.R."/>
            <person name="Barnwell J.W."/>
            <person name="Fraser-Liggett C.M."/>
        </authorList>
    </citation>
    <scope>NUCLEOTIDE SEQUENCE [LARGE SCALE GENOMIC DNA]</scope>
    <source>
        <strain evidence="2 3">Salvador I</strain>
    </source>
</reference>
<dbReference type="EMBL" id="AAKM01001446">
    <property type="protein sequence ID" value="EDL42564.1"/>
    <property type="molecule type" value="Genomic_DNA"/>
</dbReference>
<dbReference type="InParanoid" id="A5KDK5"/>
<protein>
    <submittedName>
        <fullName evidence="2">Variable surface protein Vir26-like, truncated</fullName>
    </submittedName>
</protein>
<evidence type="ECO:0000313" key="3">
    <source>
        <dbReference type="Proteomes" id="UP000008333"/>
    </source>
</evidence>
<evidence type="ECO:0000256" key="1">
    <source>
        <dbReference type="SAM" id="Phobius"/>
    </source>
</evidence>